<evidence type="ECO:0000259" key="10">
    <source>
        <dbReference type="Pfam" id="PF04389"/>
    </source>
</evidence>
<evidence type="ECO:0000256" key="4">
    <source>
        <dbReference type="ARBA" id="ARBA00017435"/>
    </source>
</evidence>
<evidence type="ECO:0000256" key="7">
    <source>
        <dbReference type="ARBA" id="ARBA00023180"/>
    </source>
</evidence>
<feature type="transmembrane region" description="Helical" evidence="9">
    <location>
        <begin position="326"/>
        <end position="348"/>
    </location>
</feature>
<dbReference type="GO" id="GO:0006508">
    <property type="term" value="P:proteolysis"/>
    <property type="evidence" value="ECO:0007669"/>
    <property type="project" value="InterPro"/>
</dbReference>
<evidence type="ECO:0000256" key="8">
    <source>
        <dbReference type="ARBA" id="ARBA00031512"/>
    </source>
</evidence>
<evidence type="ECO:0000256" key="3">
    <source>
        <dbReference type="ARBA" id="ARBA00010918"/>
    </source>
</evidence>
<gene>
    <name evidence="11" type="ORF">COO09_02900</name>
</gene>
<evidence type="ECO:0000256" key="9">
    <source>
        <dbReference type="SAM" id="Phobius"/>
    </source>
</evidence>
<keyword evidence="6 9" id="KW-1133">Transmembrane helix</keyword>
<evidence type="ECO:0000313" key="12">
    <source>
        <dbReference type="Proteomes" id="UP000218934"/>
    </source>
</evidence>
<feature type="transmembrane region" description="Helical" evidence="9">
    <location>
        <begin position="572"/>
        <end position="590"/>
    </location>
</feature>
<dbReference type="RefSeq" id="WP_066961588.1">
    <property type="nucleotide sequence ID" value="NZ_CP023449.1"/>
</dbReference>
<dbReference type="AlphaFoldDB" id="A0A2A4G276"/>
<dbReference type="Pfam" id="PF04389">
    <property type="entry name" value="Peptidase_M28"/>
    <property type="match status" value="1"/>
</dbReference>
<evidence type="ECO:0000256" key="6">
    <source>
        <dbReference type="ARBA" id="ARBA00022989"/>
    </source>
</evidence>
<feature type="transmembrane region" description="Helical" evidence="9">
    <location>
        <begin position="431"/>
        <end position="462"/>
    </location>
</feature>
<dbReference type="GO" id="GO:0005774">
    <property type="term" value="C:vacuolar membrane"/>
    <property type="evidence" value="ECO:0007669"/>
    <property type="project" value="UniProtKB-SubCell"/>
</dbReference>
<dbReference type="InterPro" id="IPR007484">
    <property type="entry name" value="Peptidase_M28"/>
</dbReference>
<organism evidence="11 12">
    <name type="scientific">Rhizorhabdus dicambivorans</name>
    <dbReference type="NCBI Taxonomy" id="1850238"/>
    <lineage>
        <taxon>Bacteria</taxon>
        <taxon>Pseudomonadati</taxon>
        <taxon>Pseudomonadota</taxon>
        <taxon>Alphaproteobacteria</taxon>
        <taxon>Sphingomonadales</taxon>
        <taxon>Sphingomonadaceae</taxon>
        <taxon>Rhizorhabdus</taxon>
    </lineage>
</organism>
<keyword evidence="9" id="KW-0812">Transmembrane</keyword>
<feature type="transmembrane region" description="Helical" evidence="9">
    <location>
        <begin position="402"/>
        <end position="419"/>
    </location>
</feature>
<feature type="domain" description="Peptidase M28" evidence="10">
    <location>
        <begin position="109"/>
        <end position="298"/>
    </location>
</feature>
<dbReference type="Gene3D" id="3.40.630.10">
    <property type="entry name" value="Zn peptidases"/>
    <property type="match status" value="1"/>
</dbReference>
<accession>A0A2A4G276</accession>
<evidence type="ECO:0000256" key="5">
    <source>
        <dbReference type="ARBA" id="ARBA00022554"/>
    </source>
</evidence>
<feature type="transmembrane region" description="Helical" evidence="9">
    <location>
        <begin position="547"/>
        <end position="566"/>
    </location>
</feature>
<evidence type="ECO:0000256" key="1">
    <source>
        <dbReference type="ARBA" id="ARBA00003273"/>
    </source>
</evidence>
<proteinExistence type="inferred from homology"/>
<dbReference type="SUPFAM" id="SSF53187">
    <property type="entry name" value="Zn-dependent exopeptidases"/>
    <property type="match status" value="1"/>
</dbReference>
<feature type="transmembrane region" description="Helical" evidence="9">
    <location>
        <begin position="517"/>
        <end position="540"/>
    </location>
</feature>
<dbReference type="PANTHER" id="PTHR12147:SF58">
    <property type="entry name" value="VACUOLAR MEMBRANE PROTEASE"/>
    <property type="match status" value="1"/>
</dbReference>
<protein>
    <recommendedName>
        <fullName evidence="4">Vacuolar membrane protease</fullName>
    </recommendedName>
    <alternativeName>
        <fullName evidence="8">FXNA-related family protease 1</fullName>
    </alternativeName>
</protein>
<evidence type="ECO:0000256" key="2">
    <source>
        <dbReference type="ARBA" id="ARBA00004128"/>
    </source>
</evidence>
<dbReference type="PANTHER" id="PTHR12147">
    <property type="entry name" value="METALLOPEPTIDASE M28 FAMILY MEMBER"/>
    <property type="match status" value="1"/>
</dbReference>
<comment type="caution">
    <text evidence="11">The sequence shown here is derived from an EMBL/GenBank/DDBJ whole genome shotgun (WGS) entry which is preliminary data.</text>
</comment>
<dbReference type="GO" id="GO:0008235">
    <property type="term" value="F:metalloexopeptidase activity"/>
    <property type="evidence" value="ECO:0007669"/>
    <property type="project" value="InterPro"/>
</dbReference>
<keyword evidence="7" id="KW-0325">Glycoprotein</keyword>
<dbReference type="EMBL" id="NWUF01000002">
    <property type="protein sequence ID" value="PCE43887.1"/>
    <property type="molecule type" value="Genomic_DNA"/>
</dbReference>
<keyword evidence="9" id="KW-0472">Membrane</keyword>
<sequence length="611" mass="63647">MARVIALAAALTGALLWAILAVMPPAPLGAGAPATAFSATRALADIKAMARAPHPVGSAENARVRGYLASRLRALGAEVSEQAVPLGSKSLQRLGKWSGREERGVVARNLIGVIPGKDRAKPAVLLMAHYDGVWGSPAAADDAMGVAAILEAARAMRARGVGERDLILLFTDSEEVGLDGADGFFKRHGLATYVGAIVNLETRGAGGRANMFETGPGNGAMMRLYAAKVARPATNSLAVLIYGLMPNSTDYTVAKAKGIPGFNLAVLDRGWAYHSPMATPDAVDPASVQDMGDQALALTSALAFASELPARAPDASFADLMGRVTIVYPAAAGWALLAVAALLTGLAWRRERPAPRAIGGGMIQVAALLLHGSLLLTAWNALSGSGGANYYDRLAALPRLETMAALLIAGLMAMLPLFRRREPRLLMIAPAMALMWAGLLTGGAVMIIPIALLAMLAAWFLPVAVEDRGWGALLLLLLSGLIVQIAQPTAGPFLHWPLLLAAIAFAARAWLPERAALAIAALMAAIGVGHLLAQAHFIMLGIGAEMPAVLALLLFVALPLLLPLWPARAPRWLPGTALAAALAIALWVRLDPIAPSIPAYSQAEGGTKHKD</sequence>
<comment type="similarity">
    <text evidence="3">Belongs to the peptidase M28 family.</text>
</comment>
<dbReference type="Proteomes" id="UP000218934">
    <property type="component" value="Unassembled WGS sequence"/>
</dbReference>
<dbReference type="InterPro" id="IPR045175">
    <property type="entry name" value="M28_fam"/>
</dbReference>
<name>A0A2A4G276_9SPHN</name>
<comment type="function">
    <text evidence="1">May be involved in vacuolar sorting and osmoregulation.</text>
</comment>
<dbReference type="OrthoDB" id="9778250at2"/>
<evidence type="ECO:0000313" key="11">
    <source>
        <dbReference type="EMBL" id="PCE43887.1"/>
    </source>
</evidence>
<reference evidence="11 12" key="1">
    <citation type="submission" date="2017-09" db="EMBL/GenBank/DDBJ databases">
        <title>The Catabolism of 3,6-Dichlorosalicylic acid is Initiated by the Cytochrome P450 Monooxygenase DsmABC in Rhizorhabdus dicambivorans Ndbn-20.</title>
        <authorList>
            <person name="Na L."/>
        </authorList>
    </citation>
    <scope>NUCLEOTIDE SEQUENCE [LARGE SCALE GENOMIC DNA]</scope>
    <source>
        <strain evidence="11 12">Ndbn-20m</strain>
    </source>
</reference>
<dbReference type="KEGG" id="rdi:CMV14_21250"/>
<keyword evidence="5" id="KW-0926">Vacuole</keyword>
<keyword evidence="12" id="KW-1185">Reference proteome</keyword>
<comment type="subcellular location">
    <subcellularLocation>
        <location evidence="2">Vacuole membrane</location>
        <topology evidence="2">Multi-pass membrane protein</topology>
    </subcellularLocation>
</comment>
<feature type="transmembrane region" description="Helical" evidence="9">
    <location>
        <begin position="360"/>
        <end position="382"/>
    </location>
</feature>